<feature type="domain" description="Methyl-accepting transducer" evidence="5">
    <location>
        <begin position="221"/>
        <end position="450"/>
    </location>
</feature>
<dbReference type="Gene3D" id="1.10.490.10">
    <property type="entry name" value="Globins"/>
    <property type="match status" value="1"/>
</dbReference>
<evidence type="ECO:0000259" key="6">
    <source>
        <dbReference type="PROSITE" id="PS50885"/>
    </source>
</evidence>
<proteinExistence type="inferred from homology"/>
<feature type="coiled-coil region" evidence="4">
    <location>
        <begin position="439"/>
        <end position="466"/>
    </location>
</feature>
<dbReference type="InterPro" id="IPR004089">
    <property type="entry name" value="MCPsignal_dom"/>
</dbReference>
<evidence type="ECO:0000313" key="7">
    <source>
        <dbReference type="EMBL" id="MCT2400366.1"/>
    </source>
</evidence>
<dbReference type="SUPFAM" id="SSF58104">
    <property type="entry name" value="Methyl-accepting chemotaxis protein (MCP) signaling domain"/>
    <property type="match status" value="1"/>
</dbReference>
<organism evidence="7 8">
    <name type="scientific">Novosphingobium mangrovi</name>
    <name type="common">ex Huang et al. 2023</name>
    <dbReference type="NCBI Taxonomy" id="2976432"/>
    <lineage>
        <taxon>Bacteria</taxon>
        <taxon>Pseudomonadati</taxon>
        <taxon>Pseudomonadota</taxon>
        <taxon>Alphaproteobacteria</taxon>
        <taxon>Sphingomonadales</taxon>
        <taxon>Sphingomonadaceae</taxon>
        <taxon>Novosphingobium</taxon>
    </lineage>
</organism>
<dbReference type="PRINTS" id="PR00260">
    <property type="entry name" value="CHEMTRNSDUCR"/>
</dbReference>
<keyword evidence="8" id="KW-1185">Reference proteome</keyword>
<dbReference type="InterPro" id="IPR003660">
    <property type="entry name" value="HAMP_dom"/>
</dbReference>
<dbReference type="PROSITE" id="PS50885">
    <property type="entry name" value="HAMP"/>
    <property type="match status" value="1"/>
</dbReference>
<accession>A0ABT2I6B8</accession>
<gene>
    <name evidence="7" type="ORF">NZK81_12450</name>
</gene>
<dbReference type="RefSeq" id="WP_260046417.1">
    <property type="nucleotide sequence ID" value="NZ_JANZXA010000008.1"/>
</dbReference>
<dbReference type="InterPro" id="IPR012292">
    <property type="entry name" value="Globin/Proto"/>
</dbReference>
<protein>
    <submittedName>
        <fullName evidence="7">Methyl-accepting chemotaxis protein</fullName>
    </submittedName>
</protein>
<dbReference type="PANTHER" id="PTHR43531">
    <property type="entry name" value="PROTEIN ICFG"/>
    <property type="match status" value="1"/>
</dbReference>
<dbReference type="Pfam" id="PF11563">
    <property type="entry name" value="Protoglobin"/>
    <property type="match status" value="1"/>
</dbReference>
<evidence type="ECO:0000313" key="8">
    <source>
        <dbReference type="Proteomes" id="UP001165583"/>
    </source>
</evidence>
<evidence type="ECO:0000256" key="3">
    <source>
        <dbReference type="PROSITE-ProRule" id="PRU00284"/>
    </source>
</evidence>
<dbReference type="SMART" id="SM00283">
    <property type="entry name" value="MA"/>
    <property type="match status" value="1"/>
</dbReference>
<dbReference type="InterPro" id="IPR004090">
    <property type="entry name" value="Chemotax_Me-accpt_rcpt"/>
</dbReference>
<dbReference type="Pfam" id="PF00015">
    <property type="entry name" value="MCPsignal"/>
    <property type="match status" value="1"/>
</dbReference>
<dbReference type="CDD" id="cd01068">
    <property type="entry name" value="globin_sensor"/>
    <property type="match status" value="1"/>
</dbReference>
<dbReference type="EMBL" id="JANZXA010000008">
    <property type="protein sequence ID" value="MCT2400366.1"/>
    <property type="molecule type" value="Genomic_DNA"/>
</dbReference>
<feature type="domain" description="HAMP" evidence="6">
    <location>
        <begin position="171"/>
        <end position="216"/>
    </location>
</feature>
<dbReference type="InterPro" id="IPR039379">
    <property type="entry name" value="Protoglobin_sensor_dom"/>
</dbReference>
<keyword evidence="1" id="KW-0145">Chemotaxis</keyword>
<dbReference type="PANTHER" id="PTHR43531:SF11">
    <property type="entry name" value="METHYL-ACCEPTING CHEMOTAXIS PROTEIN 3"/>
    <property type="match status" value="1"/>
</dbReference>
<dbReference type="PROSITE" id="PS50111">
    <property type="entry name" value="CHEMOTAXIS_TRANSDUC_2"/>
    <property type="match status" value="1"/>
</dbReference>
<keyword evidence="3" id="KW-0807">Transducer</keyword>
<dbReference type="SUPFAM" id="SSF46458">
    <property type="entry name" value="Globin-like"/>
    <property type="match status" value="1"/>
</dbReference>
<evidence type="ECO:0000256" key="1">
    <source>
        <dbReference type="ARBA" id="ARBA00022500"/>
    </source>
</evidence>
<evidence type="ECO:0000256" key="2">
    <source>
        <dbReference type="ARBA" id="ARBA00029447"/>
    </source>
</evidence>
<evidence type="ECO:0000259" key="5">
    <source>
        <dbReference type="PROSITE" id="PS50111"/>
    </source>
</evidence>
<comment type="similarity">
    <text evidence="2">Belongs to the methyl-accepting chemotaxis (MCP) protein family.</text>
</comment>
<dbReference type="InterPro" id="IPR009050">
    <property type="entry name" value="Globin-like_sf"/>
</dbReference>
<reference evidence="7" key="1">
    <citation type="submission" date="2022-09" db="EMBL/GenBank/DDBJ databases">
        <title>Novosphingobium sp. Nov., a polycyclic aromatic hydrocarbon-degrading bacterium isolated form mangrove sediments in HongKong.</title>
        <authorList>
            <person name="Hu Z."/>
        </authorList>
    </citation>
    <scope>NUCLEOTIDE SEQUENCE</scope>
    <source>
        <strain evidence="7">HK4-1</strain>
    </source>
</reference>
<dbReference type="Gene3D" id="1.10.287.950">
    <property type="entry name" value="Methyl-accepting chemotaxis protein"/>
    <property type="match status" value="1"/>
</dbReference>
<sequence length="509" mass="54463">MSHTPPNDEIGAKLRSFSLHADDFARFSSVGRSVARFAPKILDKFYAEIRSDPARAKFFPSRQHMDNARSQQLKHWNDLFSGTIDRSYIERAEHIGHVHARVGLDPCFYTGAYASILSELIEAELTHSIGGMLGKAKARKIGTLVKAALLDMQLATSAYLKARDQNQEVTLEKLSKALAQVSKGDLTVKITDLPQDFEKVQADFATMCESISKALDGVAASSDQIHVGASEIRSASDDLSQRTESQAATLEESAAALDQLTAGVQSAAQGASEVNQAVVHAEAEAREGGKVVENAVLAMDGIQKSALEIGSFVNVIDSIAFQTNLLALNAGVEAARAGDAGKGFAVVATEVRALAQRSAEAAQSIKNLINDAEQQVERGVSLVGQTGDVFHRIIEQVSGITSQASQISDLAQNQAVQLTQVNSAVGEMDRMTQQNAAMVEETTAAARNLAQQAEELARLVKMFRLERGTSAPAHAAMTMRPAPAVSRAPAPRTVGALALKSNPDDWTEF</sequence>
<dbReference type="InterPro" id="IPR051310">
    <property type="entry name" value="MCP_chemotaxis"/>
</dbReference>
<comment type="caution">
    <text evidence="7">The sequence shown here is derived from an EMBL/GenBank/DDBJ whole genome shotgun (WGS) entry which is preliminary data.</text>
</comment>
<name>A0ABT2I6B8_9SPHN</name>
<dbReference type="Proteomes" id="UP001165583">
    <property type="component" value="Unassembled WGS sequence"/>
</dbReference>
<dbReference type="InterPro" id="IPR044398">
    <property type="entry name" value="Globin-sensor_dom"/>
</dbReference>
<dbReference type="CDD" id="cd11386">
    <property type="entry name" value="MCP_signal"/>
    <property type="match status" value="1"/>
</dbReference>
<keyword evidence="4" id="KW-0175">Coiled coil</keyword>
<evidence type="ECO:0000256" key="4">
    <source>
        <dbReference type="SAM" id="Coils"/>
    </source>
</evidence>